<accession>A0ACA9P9T0</accession>
<evidence type="ECO:0000313" key="1">
    <source>
        <dbReference type="EMBL" id="CAG8696882.1"/>
    </source>
</evidence>
<name>A0ACA9P9T0_9GLOM</name>
<feature type="non-terminal residue" evidence="1">
    <location>
        <position position="1"/>
    </location>
</feature>
<reference evidence="1" key="1">
    <citation type="submission" date="2021-06" db="EMBL/GenBank/DDBJ databases">
        <authorList>
            <person name="Kallberg Y."/>
            <person name="Tangrot J."/>
            <person name="Rosling A."/>
        </authorList>
    </citation>
    <scope>NUCLEOTIDE SEQUENCE</scope>
    <source>
        <strain evidence="1">AU212A</strain>
    </source>
</reference>
<proteinExistence type="predicted"/>
<keyword evidence="2" id="KW-1185">Reference proteome</keyword>
<sequence length="97" mass="11101">VETYIEVEYQRHLSAKYFPEILCSLNASTEVTLKLILVEDTEKVNRKEISHTIKNIKEKIKDADTESIANTSDITFNKAEILKQNPICSFTNNIALQ</sequence>
<gene>
    <name evidence="1" type="ORF">SCALOS_LOCUS10351</name>
</gene>
<protein>
    <submittedName>
        <fullName evidence="1">9697_t:CDS:1</fullName>
    </submittedName>
</protein>
<organism evidence="1 2">
    <name type="scientific">Scutellospora calospora</name>
    <dbReference type="NCBI Taxonomy" id="85575"/>
    <lineage>
        <taxon>Eukaryota</taxon>
        <taxon>Fungi</taxon>
        <taxon>Fungi incertae sedis</taxon>
        <taxon>Mucoromycota</taxon>
        <taxon>Glomeromycotina</taxon>
        <taxon>Glomeromycetes</taxon>
        <taxon>Diversisporales</taxon>
        <taxon>Gigasporaceae</taxon>
        <taxon>Scutellospora</taxon>
    </lineage>
</organism>
<evidence type="ECO:0000313" key="2">
    <source>
        <dbReference type="Proteomes" id="UP000789860"/>
    </source>
</evidence>
<dbReference type="EMBL" id="CAJVPM010037975">
    <property type="protein sequence ID" value="CAG8696882.1"/>
    <property type="molecule type" value="Genomic_DNA"/>
</dbReference>
<feature type="non-terminal residue" evidence="1">
    <location>
        <position position="97"/>
    </location>
</feature>
<comment type="caution">
    <text evidence="1">The sequence shown here is derived from an EMBL/GenBank/DDBJ whole genome shotgun (WGS) entry which is preliminary data.</text>
</comment>
<dbReference type="Proteomes" id="UP000789860">
    <property type="component" value="Unassembled WGS sequence"/>
</dbReference>